<dbReference type="Pfam" id="PF02911">
    <property type="entry name" value="Formyl_trans_C"/>
    <property type="match status" value="1"/>
</dbReference>
<comment type="similarity">
    <text evidence="1 5">Belongs to the Fmt family.</text>
</comment>
<dbReference type="Gene3D" id="3.40.50.12230">
    <property type="match status" value="1"/>
</dbReference>
<organism evidence="8 9">
    <name type="scientific">Bifidobacterium asteroides</name>
    <dbReference type="NCBI Taxonomy" id="1684"/>
    <lineage>
        <taxon>Bacteria</taxon>
        <taxon>Bacillati</taxon>
        <taxon>Actinomycetota</taxon>
        <taxon>Actinomycetes</taxon>
        <taxon>Bifidobacteriales</taxon>
        <taxon>Bifidobacteriaceae</taxon>
        <taxon>Bifidobacterium</taxon>
    </lineage>
</organism>
<dbReference type="CDD" id="cd08646">
    <property type="entry name" value="FMT_core_Met-tRNA-FMT_N"/>
    <property type="match status" value="1"/>
</dbReference>
<dbReference type="InterPro" id="IPR041711">
    <property type="entry name" value="Met-tRNA-FMT_N"/>
</dbReference>
<dbReference type="InterPro" id="IPR005794">
    <property type="entry name" value="Fmt"/>
</dbReference>
<dbReference type="OrthoDB" id="9802815at2"/>
<dbReference type="EC" id="2.1.2.9" evidence="2 5"/>
<sequence>MVMTLLFAGTPQVALPSLRLLAADQEHFRVAAVLTRPDAPQGRGRHLHPSPVKAEALRLGIPVLENNPSDPDFPARLQDTGASCAAVVAYGRILRQPVLDAFDGGWYNLHFSLLPQWRGAAPVQRAIWAGDTITGATVFRLTAGMDEGPVLAQSTVEIGPHETSGELLDRLAEDGSHLLAASLEALAEGRIQPKEQTQGAYQVAAKITHQDAHMRFDVPVFALDRQVRACSPEPGAWCLYRQGDDQQDRQTGLTVLRAAPARGDEPGLPSHLEPGRLAMDRRHLWVGTKTLPLELQVVKAAGKRAMQAMDWARGARLEDGARCS</sequence>
<evidence type="ECO:0000313" key="9">
    <source>
        <dbReference type="Proteomes" id="UP000033648"/>
    </source>
</evidence>
<dbReference type="SUPFAM" id="SSF50486">
    <property type="entry name" value="FMT C-terminal domain-like"/>
    <property type="match status" value="1"/>
</dbReference>
<dbReference type="CDD" id="cd08704">
    <property type="entry name" value="Met_tRNA_FMT_C"/>
    <property type="match status" value="1"/>
</dbReference>
<evidence type="ECO:0000256" key="1">
    <source>
        <dbReference type="ARBA" id="ARBA00010699"/>
    </source>
</evidence>
<feature type="domain" description="Formyl transferase C-terminal" evidence="7">
    <location>
        <begin position="206"/>
        <end position="315"/>
    </location>
</feature>
<name>A0A0F4KWT3_9BIFI</name>
<evidence type="ECO:0000259" key="6">
    <source>
        <dbReference type="Pfam" id="PF00551"/>
    </source>
</evidence>
<evidence type="ECO:0000256" key="5">
    <source>
        <dbReference type="HAMAP-Rule" id="MF_00182"/>
    </source>
</evidence>
<evidence type="ECO:0000256" key="4">
    <source>
        <dbReference type="ARBA" id="ARBA00022917"/>
    </source>
</evidence>
<dbReference type="InterPro" id="IPR011034">
    <property type="entry name" value="Formyl_transferase-like_C_sf"/>
</dbReference>
<dbReference type="InterPro" id="IPR005793">
    <property type="entry name" value="Formyl_trans_C"/>
</dbReference>
<comment type="caution">
    <text evidence="8">The sequence shown here is derived from an EMBL/GenBank/DDBJ whole genome shotgun (WGS) entry which is preliminary data.</text>
</comment>
<proteinExistence type="inferred from homology"/>
<dbReference type="NCBIfam" id="TIGR00460">
    <property type="entry name" value="fmt"/>
    <property type="match status" value="1"/>
</dbReference>
<evidence type="ECO:0000313" key="8">
    <source>
        <dbReference type="EMBL" id="KJY49741.1"/>
    </source>
</evidence>
<evidence type="ECO:0000256" key="2">
    <source>
        <dbReference type="ARBA" id="ARBA00012261"/>
    </source>
</evidence>
<dbReference type="Proteomes" id="UP000033648">
    <property type="component" value="Unassembled WGS sequence"/>
</dbReference>
<evidence type="ECO:0000256" key="3">
    <source>
        <dbReference type="ARBA" id="ARBA00022679"/>
    </source>
</evidence>
<reference evidence="8 9" key="1">
    <citation type="submission" date="2014-12" db="EMBL/GenBank/DDBJ databases">
        <title>Comparative genomics of the lactic acid bacteria isolated from the honey bee gut.</title>
        <authorList>
            <person name="Ellegaard K.M."/>
            <person name="Tamarit D."/>
            <person name="Javelind E."/>
            <person name="Olofsson T."/>
            <person name="Andersson S.G."/>
            <person name="Vasquez A."/>
        </authorList>
    </citation>
    <scope>NUCLEOTIDE SEQUENCE [LARGE SCALE GENOMIC DNA]</scope>
    <source>
        <strain evidence="8 9">Bin2</strain>
    </source>
</reference>
<gene>
    <name evidence="5 8" type="primary">fmt</name>
    <name evidence="8" type="ORF">JF69_10480</name>
</gene>
<dbReference type="EMBL" id="JWME01000011">
    <property type="protein sequence ID" value="KJY49741.1"/>
    <property type="molecule type" value="Genomic_DNA"/>
</dbReference>
<dbReference type="InterPro" id="IPR036477">
    <property type="entry name" value="Formyl_transf_N_sf"/>
</dbReference>
<evidence type="ECO:0000259" key="7">
    <source>
        <dbReference type="Pfam" id="PF02911"/>
    </source>
</evidence>
<feature type="binding site" evidence="5">
    <location>
        <begin position="112"/>
        <end position="115"/>
    </location>
    <ligand>
        <name>(6S)-5,6,7,8-tetrahydrofolate</name>
        <dbReference type="ChEBI" id="CHEBI:57453"/>
    </ligand>
</feature>
<keyword evidence="4 5" id="KW-0648">Protein biosynthesis</keyword>
<dbReference type="SUPFAM" id="SSF53328">
    <property type="entry name" value="Formyltransferase"/>
    <property type="match status" value="1"/>
</dbReference>
<dbReference type="PANTHER" id="PTHR11138:SF5">
    <property type="entry name" value="METHIONYL-TRNA FORMYLTRANSFERASE, MITOCHONDRIAL"/>
    <property type="match status" value="1"/>
</dbReference>
<comment type="function">
    <text evidence="5">Attaches a formyl group to the free amino group of methionyl-tRNA(fMet). The formyl group appears to play a dual role in the initiator identity of N-formylmethionyl-tRNA by promoting its recognition by IF2 and preventing the misappropriation of this tRNA by the elongation apparatus.</text>
</comment>
<dbReference type="PATRIC" id="fig|1684.4.peg.1136"/>
<comment type="catalytic activity">
    <reaction evidence="5">
        <text>L-methionyl-tRNA(fMet) + (6R)-10-formyltetrahydrofolate = N-formyl-L-methionyl-tRNA(fMet) + (6S)-5,6,7,8-tetrahydrofolate + H(+)</text>
        <dbReference type="Rhea" id="RHEA:24380"/>
        <dbReference type="Rhea" id="RHEA-COMP:9952"/>
        <dbReference type="Rhea" id="RHEA-COMP:9953"/>
        <dbReference type="ChEBI" id="CHEBI:15378"/>
        <dbReference type="ChEBI" id="CHEBI:57453"/>
        <dbReference type="ChEBI" id="CHEBI:78530"/>
        <dbReference type="ChEBI" id="CHEBI:78844"/>
        <dbReference type="ChEBI" id="CHEBI:195366"/>
        <dbReference type="EC" id="2.1.2.9"/>
    </reaction>
</comment>
<dbReference type="InterPro" id="IPR002376">
    <property type="entry name" value="Formyl_transf_N"/>
</dbReference>
<dbReference type="GO" id="GO:0005829">
    <property type="term" value="C:cytosol"/>
    <property type="evidence" value="ECO:0007669"/>
    <property type="project" value="TreeGrafter"/>
</dbReference>
<dbReference type="GO" id="GO:0004479">
    <property type="term" value="F:methionyl-tRNA formyltransferase activity"/>
    <property type="evidence" value="ECO:0007669"/>
    <property type="project" value="UniProtKB-UniRule"/>
</dbReference>
<feature type="domain" description="Formyl transferase N-terminal" evidence="6">
    <location>
        <begin position="9"/>
        <end position="180"/>
    </location>
</feature>
<dbReference type="InterPro" id="IPR044135">
    <property type="entry name" value="Met-tRNA-FMT_C"/>
</dbReference>
<dbReference type="Pfam" id="PF00551">
    <property type="entry name" value="Formyl_trans_N"/>
    <property type="match status" value="1"/>
</dbReference>
<dbReference type="AlphaFoldDB" id="A0A0F4KWT3"/>
<accession>A0A0F4KWT3</accession>
<dbReference type="HAMAP" id="MF_00182">
    <property type="entry name" value="Formyl_trans"/>
    <property type="match status" value="1"/>
</dbReference>
<protein>
    <recommendedName>
        <fullName evidence="2 5">Methionyl-tRNA formyltransferase</fullName>
        <ecNumber evidence="2 5">2.1.2.9</ecNumber>
    </recommendedName>
</protein>
<dbReference type="PANTHER" id="PTHR11138">
    <property type="entry name" value="METHIONYL-TRNA FORMYLTRANSFERASE"/>
    <property type="match status" value="1"/>
</dbReference>
<keyword evidence="3 5" id="KW-0808">Transferase</keyword>